<dbReference type="SMART" id="SM01152">
    <property type="entry name" value="DUF167"/>
    <property type="match status" value="1"/>
</dbReference>
<dbReference type="Pfam" id="PF02594">
    <property type="entry name" value="DUF167"/>
    <property type="match status" value="1"/>
</dbReference>
<evidence type="ECO:0000313" key="3">
    <source>
        <dbReference type="EMBL" id="CDQ63222.1"/>
    </source>
</evidence>
<evidence type="ECO:0000256" key="1">
    <source>
        <dbReference type="ARBA" id="ARBA00010364"/>
    </source>
</evidence>
<dbReference type="AlphaFoldDB" id="A0A060W821"/>
<dbReference type="SUPFAM" id="SSF69786">
    <property type="entry name" value="YggU-like"/>
    <property type="match status" value="1"/>
</dbReference>
<accession>A0A060W821</accession>
<organism evidence="3 4">
    <name type="scientific">Oncorhynchus mykiss</name>
    <name type="common">Rainbow trout</name>
    <name type="synonym">Salmo gairdneri</name>
    <dbReference type="NCBI Taxonomy" id="8022"/>
    <lineage>
        <taxon>Eukaryota</taxon>
        <taxon>Metazoa</taxon>
        <taxon>Chordata</taxon>
        <taxon>Craniata</taxon>
        <taxon>Vertebrata</taxon>
        <taxon>Euteleostomi</taxon>
        <taxon>Actinopterygii</taxon>
        <taxon>Neopterygii</taxon>
        <taxon>Teleostei</taxon>
        <taxon>Protacanthopterygii</taxon>
        <taxon>Salmoniformes</taxon>
        <taxon>Salmonidae</taxon>
        <taxon>Salmoninae</taxon>
        <taxon>Oncorhynchus</taxon>
    </lineage>
</organism>
<gene>
    <name evidence="3" type="ORF">GSONMT00068713001</name>
</gene>
<dbReference type="Proteomes" id="UP000193380">
    <property type="component" value="Unassembled WGS sequence"/>
</dbReference>
<name>A0A060W821_ONCMY</name>
<reference evidence="3" key="2">
    <citation type="submission" date="2014-03" db="EMBL/GenBank/DDBJ databases">
        <authorList>
            <person name="Genoscope - CEA"/>
        </authorList>
    </citation>
    <scope>NUCLEOTIDE SEQUENCE</scope>
</reference>
<comment type="similarity">
    <text evidence="1">Belongs to the UPF0235 family.</text>
</comment>
<protein>
    <submittedName>
        <fullName evidence="3">Uncharacterized protein</fullName>
    </submittedName>
</protein>
<dbReference type="STRING" id="8022.A0A060W821"/>
<dbReference type="EMBL" id="FR904433">
    <property type="protein sequence ID" value="CDQ63222.1"/>
    <property type="molecule type" value="Genomic_DNA"/>
</dbReference>
<feature type="region of interest" description="Disordered" evidence="2">
    <location>
        <begin position="51"/>
        <end position="89"/>
    </location>
</feature>
<dbReference type="GO" id="GO:0005737">
    <property type="term" value="C:cytoplasm"/>
    <property type="evidence" value="ECO:0007669"/>
    <property type="project" value="TreeGrafter"/>
</dbReference>
<dbReference type="Gene3D" id="3.30.1200.10">
    <property type="entry name" value="YggU-like"/>
    <property type="match status" value="1"/>
</dbReference>
<evidence type="ECO:0000256" key="2">
    <source>
        <dbReference type="SAM" id="MobiDB-lite"/>
    </source>
</evidence>
<dbReference type="HAMAP" id="MF_00634">
    <property type="entry name" value="UPF0235"/>
    <property type="match status" value="1"/>
</dbReference>
<dbReference type="InterPro" id="IPR036591">
    <property type="entry name" value="YggU-like_sf"/>
</dbReference>
<dbReference type="PANTHER" id="PTHR13420:SF7">
    <property type="entry name" value="UPF0235 PROTEIN C15ORF40"/>
    <property type="match status" value="1"/>
</dbReference>
<sequence>MFTQTRSLRLTRTTLFQVLHLSNFIQKHLSLYFCRRLSSSSHQLEGPLAARRNYSGNHNMPKKDKTNKTVGLQKPSEKPSPSGPVARNKNGVVTISVHAKPGSKQNAITDVSIEAVGVAIAAPPTDGEANAELVRYLSKVLELKRSEVVLDKGSRSREKIIKVTGSLTPEQVLDRLKQEASG</sequence>
<dbReference type="NCBIfam" id="TIGR00251">
    <property type="entry name" value="DUF167 family protein"/>
    <property type="match status" value="1"/>
</dbReference>
<reference evidence="3" key="1">
    <citation type="journal article" date="2014" name="Nat. Commun.">
        <title>The rainbow trout genome provides novel insights into evolution after whole-genome duplication in vertebrates.</title>
        <authorList>
            <person name="Berthelot C."/>
            <person name="Brunet F."/>
            <person name="Chalopin D."/>
            <person name="Juanchich A."/>
            <person name="Bernard M."/>
            <person name="Noel B."/>
            <person name="Bento P."/>
            <person name="Da Silva C."/>
            <person name="Labadie K."/>
            <person name="Alberti A."/>
            <person name="Aury J.M."/>
            <person name="Louis A."/>
            <person name="Dehais P."/>
            <person name="Bardou P."/>
            <person name="Montfort J."/>
            <person name="Klopp C."/>
            <person name="Cabau C."/>
            <person name="Gaspin C."/>
            <person name="Thorgaard G.H."/>
            <person name="Boussaha M."/>
            <person name="Quillet E."/>
            <person name="Guyomard R."/>
            <person name="Galiana D."/>
            <person name="Bobe J."/>
            <person name="Volff J.N."/>
            <person name="Genet C."/>
            <person name="Wincker P."/>
            <person name="Jaillon O."/>
            <person name="Roest Crollius H."/>
            <person name="Guiguen Y."/>
        </authorList>
    </citation>
    <scope>NUCLEOTIDE SEQUENCE [LARGE SCALE GENOMIC DNA]</scope>
</reference>
<dbReference type="PaxDb" id="8022-A0A060W821"/>
<evidence type="ECO:0000313" key="4">
    <source>
        <dbReference type="Proteomes" id="UP000193380"/>
    </source>
</evidence>
<proteinExistence type="inferred from homology"/>
<dbReference type="PANTHER" id="PTHR13420">
    <property type="entry name" value="UPF0235 PROTEIN C15ORF40"/>
    <property type="match status" value="1"/>
</dbReference>
<dbReference type="InterPro" id="IPR003746">
    <property type="entry name" value="DUF167"/>
</dbReference>